<evidence type="ECO:0000313" key="2">
    <source>
        <dbReference type="Proteomes" id="UP000219356"/>
    </source>
</evidence>
<dbReference type="AlphaFoldDB" id="A0A285NLV6"/>
<name>A0A285NLV6_9BACI</name>
<protein>
    <submittedName>
        <fullName evidence="1">Uncharacterized protein</fullName>
    </submittedName>
</protein>
<reference evidence="2" key="1">
    <citation type="submission" date="2017-09" db="EMBL/GenBank/DDBJ databases">
        <authorList>
            <person name="Varghese N."/>
            <person name="Submissions S."/>
        </authorList>
    </citation>
    <scope>NUCLEOTIDE SEQUENCE [LARGE SCALE GENOMIC DNA]</scope>
    <source>
        <strain evidence="2">CGMCC 1.8913</strain>
    </source>
</reference>
<proteinExistence type="predicted"/>
<organism evidence="1 2">
    <name type="scientific">Terribacillus aidingensis</name>
    <dbReference type="NCBI Taxonomy" id="586416"/>
    <lineage>
        <taxon>Bacteria</taxon>
        <taxon>Bacillati</taxon>
        <taxon>Bacillota</taxon>
        <taxon>Bacilli</taxon>
        <taxon>Bacillales</taxon>
        <taxon>Bacillaceae</taxon>
        <taxon>Terribacillus</taxon>
    </lineage>
</organism>
<keyword evidence="2" id="KW-1185">Reference proteome</keyword>
<dbReference type="EMBL" id="OBEK01000002">
    <property type="protein sequence ID" value="SNZ09937.1"/>
    <property type="molecule type" value="Genomic_DNA"/>
</dbReference>
<dbReference type="Proteomes" id="UP000219356">
    <property type="component" value="Unassembled WGS sequence"/>
</dbReference>
<sequence>MERYNEEYFILGMPIETDIGTCHFIKVEDYPRLQPFMNYVKMSKLEIINELHKDNKTGKHDMLIEVFQDDRVTLFQISGNLPSFNEAYSEVFSHVFNDDTIMNRISEDNFQQIRQLVMRMNCMKEELINPNPEIQRAWERSKRVKAQDAEMISFSDMATSISVFGSKPSYNAIANLTIYQFFMEYQRIAQGFAYETATLFATVSAEKMKIDSWSKHIDLYQEERHELSQGQFNEIKKAF</sequence>
<accession>A0A285NLV6</accession>
<gene>
    <name evidence="1" type="ORF">SAMN05421503_1427</name>
</gene>
<evidence type="ECO:0000313" key="1">
    <source>
        <dbReference type="EMBL" id="SNZ09937.1"/>
    </source>
</evidence>